<name>A0A9W4UTT1_9PLEO</name>
<dbReference type="AlphaFoldDB" id="A0A9W4UTT1"/>
<accession>A0A9W4UTT1</accession>
<protein>
    <submittedName>
        <fullName evidence="2">Uncharacterized protein</fullName>
    </submittedName>
</protein>
<dbReference type="EMBL" id="CAOQHR010000013">
    <property type="protein sequence ID" value="CAI6342075.1"/>
    <property type="molecule type" value="Genomic_DNA"/>
</dbReference>
<comment type="caution">
    <text evidence="2">The sequence shown here is derived from an EMBL/GenBank/DDBJ whole genome shotgun (WGS) entry which is preliminary data.</text>
</comment>
<evidence type="ECO:0000313" key="3">
    <source>
        <dbReference type="Proteomes" id="UP001152607"/>
    </source>
</evidence>
<proteinExistence type="predicted"/>
<gene>
    <name evidence="2" type="ORF">PDIGIT_LOCUS15278</name>
</gene>
<evidence type="ECO:0000313" key="2">
    <source>
        <dbReference type="EMBL" id="CAI6342075.1"/>
    </source>
</evidence>
<feature type="compositionally biased region" description="Acidic residues" evidence="1">
    <location>
        <begin position="88"/>
        <end position="102"/>
    </location>
</feature>
<feature type="region of interest" description="Disordered" evidence="1">
    <location>
        <begin position="58"/>
        <end position="102"/>
    </location>
</feature>
<keyword evidence="3" id="KW-1185">Reference proteome</keyword>
<sequence>MIRLIIVCLAPTPTCNLASHMVSANDSDLMPHPQQWQHWNAKATSFCRQTSNPPCGGVLQSSFKSQNGPLSNTLVYFAPPKPRHDPSRDDDDDDDDDDDNDD</sequence>
<organism evidence="2 3">
    <name type="scientific">Periconia digitata</name>
    <dbReference type="NCBI Taxonomy" id="1303443"/>
    <lineage>
        <taxon>Eukaryota</taxon>
        <taxon>Fungi</taxon>
        <taxon>Dikarya</taxon>
        <taxon>Ascomycota</taxon>
        <taxon>Pezizomycotina</taxon>
        <taxon>Dothideomycetes</taxon>
        <taxon>Pleosporomycetidae</taxon>
        <taxon>Pleosporales</taxon>
        <taxon>Massarineae</taxon>
        <taxon>Periconiaceae</taxon>
        <taxon>Periconia</taxon>
    </lineage>
</organism>
<feature type="compositionally biased region" description="Polar residues" evidence="1">
    <location>
        <begin position="58"/>
        <end position="74"/>
    </location>
</feature>
<reference evidence="2" key="1">
    <citation type="submission" date="2023-01" db="EMBL/GenBank/DDBJ databases">
        <authorList>
            <person name="Van Ghelder C."/>
            <person name="Rancurel C."/>
        </authorList>
    </citation>
    <scope>NUCLEOTIDE SEQUENCE</scope>
    <source>
        <strain evidence="2">CNCM I-4278</strain>
    </source>
</reference>
<dbReference type="Proteomes" id="UP001152607">
    <property type="component" value="Unassembled WGS sequence"/>
</dbReference>
<evidence type="ECO:0000256" key="1">
    <source>
        <dbReference type="SAM" id="MobiDB-lite"/>
    </source>
</evidence>